<dbReference type="AlphaFoldDB" id="A0A0F2D5G5"/>
<feature type="transmembrane region" description="Helical" evidence="1">
    <location>
        <begin position="42"/>
        <end position="60"/>
    </location>
</feature>
<protein>
    <recommendedName>
        <fullName evidence="4">Bacteriocin immunity protein</fullName>
    </recommendedName>
</protein>
<reference evidence="2 3" key="1">
    <citation type="submission" date="2015-02" db="EMBL/GenBank/DDBJ databases">
        <title>Evolution of amylase-binding proteins of oral streptococcal species.</title>
        <authorList>
            <person name="Haase E.M."/>
        </authorList>
    </citation>
    <scope>NUCLEOTIDE SEQUENCE [LARGE SCALE GENOMIC DNA]</scope>
    <source>
        <strain evidence="2 3">SK141</strain>
    </source>
</reference>
<accession>A0A0F2D5G5</accession>
<evidence type="ECO:0000313" key="3">
    <source>
        <dbReference type="Proteomes" id="UP000033716"/>
    </source>
</evidence>
<dbReference type="RefSeq" id="WP_033629146.1">
    <property type="nucleotide sequence ID" value="NZ_JYGO01000003.1"/>
</dbReference>
<feature type="transmembrane region" description="Helical" evidence="1">
    <location>
        <begin position="12"/>
        <end position="30"/>
    </location>
</feature>
<proteinExistence type="predicted"/>
<keyword evidence="1" id="KW-1133">Transmembrane helix</keyword>
<gene>
    <name evidence="2" type="ORF">TZ92_00607</name>
</gene>
<dbReference type="Proteomes" id="UP000033716">
    <property type="component" value="Unassembled WGS sequence"/>
</dbReference>
<keyword evidence="1" id="KW-0472">Membrane</keyword>
<evidence type="ECO:0008006" key="4">
    <source>
        <dbReference type="Google" id="ProtNLM"/>
    </source>
</evidence>
<evidence type="ECO:0000313" key="2">
    <source>
        <dbReference type="EMBL" id="KJQ71582.1"/>
    </source>
</evidence>
<organism evidence="2 3">
    <name type="scientific">Streptococcus oralis subsp. oralis</name>
    <dbReference type="NCBI Taxonomy" id="1891914"/>
    <lineage>
        <taxon>Bacteria</taxon>
        <taxon>Bacillati</taxon>
        <taxon>Bacillota</taxon>
        <taxon>Bacilli</taxon>
        <taxon>Lactobacillales</taxon>
        <taxon>Streptococcaceae</taxon>
        <taxon>Streptococcus</taxon>
    </lineage>
</organism>
<name>A0A0F2D5G5_STROR</name>
<dbReference type="EMBL" id="JYGR01000004">
    <property type="protein sequence ID" value="KJQ71582.1"/>
    <property type="molecule type" value="Genomic_DNA"/>
</dbReference>
<sequence length="69" mass="8063">MKVVQLLGKAWPEFIVLSSSMAYLMIRIVADINKIHLPTWFEYFDLLTISLFLVVFILLYRGQGERKGE</sequence>
<keyword evidence="1" id="KW-0812">Transmembrane</keyword>
<dbReference type="PATRIC" id="fig|28037.214.peg.604"/>
<comment type="caution">
    <text evidence="2">The sequence shown here is derived from an EMBL/GenBank/DDBJ whole genome shotgun (WGS) entry which is preliminary data.</text>
</comment>
<evidence type="ECO:0000256" key="1">
    <source>
        <dbReference type="SAM" id="Phobius"/>
    </source>
</evidence>